<dbReference type="Gene3D" id="3.10.110.10">
    <property type="entry name" value="Ubiquitin Conjugating Enzyme"/>
    <property type="match status" value="1"/>
</dbReference>
<dbReference type="InterPro" id="IPR000608">
    <property type="entry name" value="UBC"/>
</dbReference>
<dbReference type="Proteomes" id="UP000663850">
    <property type="component" value="Unassembled WGS sequence"/>
</dbReference>
<sequence>MALSLVLGTLRIECGDNYPDVPPVISFVSKVNLSFVGPNGKVDPMKLPVLANWIPASTLETILVHMRREMAGAHNRKLPQPPEGSVY</sequence>
<dbReference type="SUPFAM" id="SSF54495">
    <property type="entry name" value="UBC-like"/>
    <property type="match status" value="1"/>
</dbReference>
<dbReference type="Pfam" id="PF00179">
    <property type="entry name" value="UQ_con"/>
    <property type="match status" value="1"/>
</dbReference>
<comment type="caution">
    <text evidence="2">The sequence shown here is derived from an EMBL/GenBank/DDBJ whole genome shotgun (WGS) entry which is preliminary data.</text>
</comment>
<feature type="domain" description="UBC core" evidence="1">
    <location>
        <begin position="1"/>
        <end position="87"/>
    </location>
</feature>
<gene>
    <name evidence="2" type="ORF">RDB_LOCUS112368</name>
</gene>
<evidence type="ECO:0000313" key="3">
    <source>
        <dbReference type="Proteomes" id="UP000663850"/>
    </source>
</evidence>
<dbReference type="AlphaFoldDB" id="A0A8H3D8W4"/>
<evidence type="ECO:0000259" key="1">
    <source>
        <dbReference type="PROSITE" id="PS50127"/>
    </source>
</evidence>
<evidence type="ECO:0000313" key="2">
    <source>
        <dbReference type="EMBL" id="CAE6516248.1"/>
    </source>
</evidence>
<proteinExistence type="predicted"/>
<dbReference type="EMBL" id="CAJMWZ010006126">
    <property type="protein sequence ID" value="CAE6516248.1"/>
    <property type="molecule type" value="Genomic_DNA"/>
</dbReference>
<organism evidence="2 3">
    <name type="scientific">Rhizoctonia solani</name>
    <dbReference type="NCBI Taxonomy" id="456999"/>
    <lineage>
        <taxon>Eukaryota</taxon>
        <taxon>Fungi</taxon>
        <taxon>Dikarya</taxon>
        <taxon>Basidiomycota</taxon>
        <taxon>Agaricomycotina</taxon>
        <taxon>Agaricomycetes</taxon>
        <taxon>Cantharellales</taxon>
        <taxon>Ceratobasidiaceae</taxon>
        <taxon>Rhizoctonia</taxon>
    </lineage>
</organism>
<dbReference type="InterPro" id="IPR016135">
    <property type="entry name" value="UBQ-conjugating_enzyme/RWD"/>
</dbReference>
<dbReference type="PROSITE" id="PS50127">
    <property type="entry name" value="UBC_2"/>
    <property type="match status" value="1"/>
</dbReference>
<reference evidence="2" key="1">
    <citation type="submission" date="2021-01" db="EMBL/GenBank/DDBJ databases">
        <authorList>
            <person name="Kaushik A."/>
        </authorList>
    </citation>
    <scope>NUCLEOTIDE SEQUENCE</scope>
    <source>
        <strain evidence="2">Type strain: AG8-Rh-89/</strain>
    </source>
</reference>
<name>A0A8H3D8W4_9AGAM</name>
<protein>
    <recommendedName>
        <fullName evidence="1">UBC core domain-containing protein</fullName>
    </recommendedName>
</protein>
<accession>A0A8H3D8W4</accession>